<gene>
    <name evidence="1" type="ORF">RPERSI_LOCUS21954</name>
</gene>
<feature type="non-terminal residue" evidence="1">
    <location>
        <position position="1"/>
    </location>
</feature>
<protein>
    <submittedName>
        <fullName evidence="1">19475_t:CDS:1</fullName>
    </submittedName>
</protein>
<accession>A0ACA9RRF8</accession>
<dbReference type="EMBL" id="CAJVQC010065451">
    <property type="protein sequence ID" value="CAG8805526.1"/>
    <property type="molecule type" value="Genomic_DNA"/>
</dbReference>
<keyword evidence="2" id="KW-1185">Reference proteome</keyword>
<organism evidence="1 2">
    <name type="scientific">Racocetra persica</name>
    <dbReference type="NCBI Taxonomy" id="160502"/>
    <lineage>
        <taxon>Eukaryota</taxon>
        <taxon>Fungi</taxon>
        <taxon>Fungi incertae sedis</taxon>
        <taxon>Mucoromycota</taxon>
        <taxon>Glomeromycotina</taxon>
        <taxon>Glomeromycetes</taxon>
        <taxon>Diversisporales</taxon>
        <taxon>Gigasporaceae</taxon>
        <taxon>Racocetra</taxon>
    </lineage>
</organism>
<proteinExistence type="predicted"/>
<sequence length="78" mass="9213">QWHKMRKFYIYAGRVIKFIKWLIVVYAATMFFMMLFANFIIPTPPISPCVDLKVLKVIPEDFSENRGNLRVRISGNEC</sequence>
<dbReference type="Proteomes" id="UP000789920">
    <property type="component" value="Unassembled WGS sequence"/>
</dbReference>
<evidence type="ECO:0000313" key="2">
    <source>
        <dbReference type="Proteomes" id="UP000789920"/>
    </source>
</evidence>
<comment type="caution">
    <text evidence="1">The sequence shown here is derived from an EMBL/GenBank/DDBJ whole genome shotgun (WGS) entry which is preliminary data.</text>
</comment>
<reference evidence="1" key="1">
    <citation type="submission" date="2021-06" db="EMBL/GenBank/DDBJ databases">
        <authorList>
            <person name="Kallberg Y."/>
            <person name="Tangrot J."/>
            <person name="Rosling A."/>
        </authorList>
    </citation>
    <scope>NUCLEOTIDE SEQUENCE</scope>
    <source>
        <strain evidence="1">MA461A</strain>
    </source>
</reference>
<evidence type="ECO:0000313" key="1">
    <source>
        <dbReference type="EMBL" id="CAG8805526.1"/>
    </source>
</evidence>
<name>A0ACA9RRF8_9GLOM</name>